<dbReference type="AlphaFoldDB" id="A0A813NXC8"/>
<evidence type="ECO:0000256" key="10">
    <source>
        <dbReference type="SAM" id="MobiDB-lite"/>
    </source>
</evidence>
<dbReference type="CDD" id="cd15529">
    <property type="entry name" value="PHD2_PHF10"/>
    <property type="match status" value="1"/>
</dbReference>
<dbReference type="InterPro" id="IPR011011">
    <property type="entry name" value="Znf_FYVE_PHD"/>
</dbReference>
<dbReference type="PANTHER" id="PTHR45888">
    <property type="entry name" value="HL01030P-RELATED"/>
    <property type="match status" value="1"/>
</dbReference>
<feature type="region of interest" description="Disordered" evidence="10">
    <location>
        <begin position="228"/>
        <end position="252"/>
    </location>
</feature>
<dbReference type="CDD" id="cd21085">
    <property type="entry name" value="WH_NTD_PHF10"/>
    <property type="match status" value="1"/>
</dbReference>
<dbReference type="SUPFAM" id="SSF57903">
    <property type="entry name" value="FYVE/PHD zinc finger"/>
    <property type="match status" value="2"/>
</dbReference>
<dbReference type="Pfam" id="PF00628">
    <property type="entry name" value="PHD"/>
    <property type="match status" value="2"/>
</dbReference>
<name>A0A813NXC8_ADIRI</name>
<gene>
    <name evidence="12" type="ORF">EDS130_LOCUS1976</name>
</gene>
<dbReference type="GO" id="GO:0005634">
    <property type="term" value="C:nucleus"/>
    <property type="evidence" value="ECO:0007669"/>
    <property type="project" value="UniProtKB-SubCell"/>
</dbReference>
<dbReference type="Gene3D" id="3.30.40.10">
    <property type="entry name" value="Zinc/RING finger domain, C3HC4 (zinc finger)"/>
    <property type="match status" value="1"/>
</dbReference>
<feature type="compositionally biased region" description="Low complexity" evidence="10">
    <location>
        <begin position="610"/>
        <end position="629"/>
    </location>
</feature>
<keyword evidence="6" id="KW-0805">Transcription regulation</keyword>
<evidence type="ECO:0000256" key="9">
    <source>
        <dbReference type="PROSITE-ProRule" id="PRU00146"/>
    </source>
</evidence>
<dbReference type="GO" id="GO:0008270">
    <property type="term" value="F:zinc ion binding"/>
    <property type="evidence" value="ECO:0007669"/>
    <property type="project" value="UniProtKB-KW"/>
</dbReference>
<feature type="region of interest" description="Disordered" evidence="10">
    <location>
        <begin position="517"/>
        <end position="629"/>
    </location>
</feature>
<feature type="compositionally biased region" description="Low complexity" evidence="10">
    <location>
        <begin position="568"/>
        <end position="586"/>
    </location>
</feature>
<evidence type="ECO:0000313" key="13">
    <source>
        <dbReference type="Proteomes" id="UP000663852"/>
    </source>
</evidence>
<feature type="domain" description="PHD-type" evidence="11">
    <location>
        <begin position="414"/>
        <end position="469"/>
    </location>
</feature>
<dbReference type="InterPro" id="IPR001965">
    <property type="entry name" value="Znf_PHD"/>
</dbReference>
<feature type="region of interest" description="Disordered" evidence="10">
    <location>
        <begin position="354"/>
        <end position="391"/>
    </location>
</feature>
<feature type="compositionally biased region" description="Polar residues" evidence="10">
    <location>
        <begin position="587"/>
        <end position="609"/>
    </location>
</feature>
<dbReference type="Proteomes" id="UP000663852">
    <property type="component" value="Unassembled WGS sequence"/>
</dbReference>
<keyword evidence="4 9" id="KW-0863">Zinc-finger</keyword>
<evidence type="ECO:0000256" key="5">
    <source>
        <dbReference type="ARBA" id="ARBA00022833"/>
    </source>
</evidence>
<comment type="subcellular location">
    <subcellularLocation>
        <location evidence="1">Nucleus</location>
    </subcellularLocation>
</comment>
<sequence length="629" mass="70042">MSSSVQSSSSTSSDVVLVPHPLNHVNHNHTESTPTSKSLKRTRSPSLTRDDNNETNDLTAPPDTPTKKSRRKRNTTDIDQSLGLHVSADKIHIYQWPIDEAHADFHVLQEQICDFLSLKSFKRKYPDIYRRIVDLHEREYLKSQNVVTETQCDLGLTALKLDEVLNLMSTDYPDKYHQFSDVWQQKRRALAAAAAANHTNPNHNSTTTPTLLSASICNQLSAAAAANTPPLVTPTTNSLDNGDKARTTKHSNTIRQDLLRSAVDYNTQLQRERREDRKACFDLQTMQVHYPANRQFRLPPHLTKIGSYPLALVPGQYQDSYIKYGSEELKYMPVNTALYYYPKPVSLIRPDRFSRQGASSDEEDESTSSARPLVFNPSTPQSPSLVNGIGGNSNNLASVRNTKQSTSISLNSHANICHMCKIVNNENDEELMTCTSCQHRYHPVCLDVNSEMLTIIKTYPWQCIDCKSCAKCNKTHDEANMMFCDRCDRGYHSYCVGLEAIPDGSWQCSACDLPAPPPSSTSPVIKGKRGRPSNANRTSPRQQPALSSPKAETPSPSRVSSRRGRQILSTPLSPSNNTNHSSNSSSADLISTTNSPSMNLVLTRHQQQWTTTANSNTSTNPIATSTNPR</sequence>
<evidence type="ECO:0000259" key="11">
    <source>
        <dbReference type="PROSITE" id="PS50016"/>
    </source>
</evidence>
<dbReference type="PANTHER" id="PTHR45888:SF4">
    <property type="entry name" value="PHD FINGER PROTEIN 10"/>
    <property type="match status" value="1"/>
</dbReference>
<evidence type="ECO:0000256" key="2">
    <source>
        <dbReference type="ARBA" id="ARBA00022723"/>
    </source>
</evidence>
<evidence type="ECO:0000313" key="12">
    <source>
        <dbReference type="EMBL" id="CAF0745122.1"/>
    </source>
</evidence>
<feature type="region of interest" description="Disordered" evidence="10">
    <location>
        <begin position="1"/>
        <end position="78"/>
    </location>
</feature>
<dbReference type="SMART" id="SM00249">
    <property type="entry name" value="PHD"/>
    <property type="match status" value="2"/>
</dbReference>
<protein>
    <recommendedName>
        <fullName evidence="11">PHD-type domain-containing protein</fullName>
    </recommendedName>
</protein>
<keyword evidence="7" id="KW-0804">Transcription</keyword>
<dbReference type="InterPro" id="IPR019787">
    <property type="entry name" value="Znf_PHD-finger"/>
</dbReference>
<keyword evidence="8" id="KW-0539">Nucleus</keyword>
<evidence type="ECO:0000256" key="7">
    <source>
        <dbReference type="ARBA" id="ARBA00023163"/>
    </source>
</evidence>
<evidence type="ECO:0000256" key="4">
    <source>
        <dbReference type="ARBA" id="ARBA00022771"/>
    </source>
</evidence>
<feature type="compositionally biased region" description="Low complexity" evidence="10">
    <location>
        <begin position="1"/>
        <end position="25"/>
    </location>
</feature>
<feature type="compositionally biased region" description="Polar residues" evidence="10">
    <location>
        <begin position="533"/>
        <end position="546"/>
    </location>
</feature>
<feature type="compositionally biased region" description="Polar residues" evidence="10">
    <location>
        <begin position="376"/>
        <end position="385"/>
    </location>
</feature>
<comment type="caution">
    <text evidence="12">The sequence shown here is derived from an EMBL/GenBank/DDBJ whole genome shotgun (WGS) entry which is preliminary data.</text>
</comment>
<keyword evidence="5" id="KW-0862">Zinc</keyword>
<accession>A0A813NXC8</accession>
<feature type="domain" description="PHD-type" evidence="11">
    <location>
        <begin position="466"/>
        <end position="514"/>
    </location>
</feature>
<dbReference type="InterPro" id="IPR013083">
    <property type="entry name" value="Znf_RING/FYVE/PHD"/>
</dbReference>
<proteinExistence type="predicted"/>
<dbReference type="PROSITE" id="PS50016">
    <property type="entry name" value="ZF_PHD_2"/>
    <property type="match status" value="2"/>
</dbReference>
<evidence type="ECO:0000256" key="8">
    <source>
        <dbReference type="ARBA" id="ARBA00023242"/>
    </source>
</evidence>
<keyword evidence="3" id="KW-0677">Repeat</keyword>
<evidence type="ECO:0000256" key="6">
    <source>
        <dbReference type="ARBA" id="ARBA00023015"/>
    </source>
</evidence>
<organism evidence="12 13">
    <name type="scientific">Adineta ricciae</name>
    <name type="common">Rotifer</name>
    <dbReference type="NCBI Taxonomy" id="249248"/>
    <lineage>
        <taxon>Eukaryota</taxon>
        <taxon>Metazoa</taxon>
        <taxon>Spiralia</taxon>
        <taxon>Gnathifera</taxon>
        <taxon>Rotifera</taxon>
        <taxon>Eurotatoria</taxon>
        <taxon>Bdelloidea</taxon>
        <taxon>Adinetida</taxon>
        <taxon>Adinetidae</taxon>
        <taxon>Adineta</taxon>
    </lineage>
</organism>
<dbReference type="EMBL" id="CAJNOJ010000004">
    <property type="protein sequence ID" value="CAF0745122.1"/>
    <property type="molecule type" value="Genomic_DNA"/>
</dbReference>
<reference evidence="12" key="1">
    <citation type="submission" date="2021-02" db="EMBL/GenBank/DDBJ databases">
        <authorList>
            <person name="Nowell W R."/>
        </authorList>
    </citation>
    <scope>NUCLEOTIDE SEQUENCE</scope>
</reference>
<dbReference type="OrthoDB" id="1903104at2759"/>
<keyword evidence="2" id="KW-0479">Metal-binding</keyword>
<evidence type="ECO:0000256" key="3">
    <source>
        <dbReference type="ARBA" id="ARBA00022737"/>
    </source>
</evidence>
<evidence type="ECO:0000256" key="1">
    <source>
        <dbReference type="ARBA" id="ARBA00004123"/>
    </source>
</evidence>